<evidence type="ECO:0000313" key="2">
    <source>
        <dbReference type="Proteomes" id="UP000038045"/>
    </source>
</evidence>
<proteinExistence type="predicted"/>
<accession>A0A0N4ZMD4</accession>
<feature type="compositionally biased region" description="Basic and acidic residues" evidence="1">
    <location>
        <begin position="288"/>
        <end position="300"/>
    </location>
</feature>
<feature type="region of interest" description="Disordered" evidence="1">
    <location>
        <begin position="237"/>
        <end position="306"/>
    </location>
</feature>
<dbReference type="WBParaSite" id="PTRK_0000970300.1">
    <property type="protein sequence ID" value="PTRK_0000970300.1"/>
    <property type="gene ID" value="PTRK_0000970300"/>
</dbReference>
<keyword evidence="2" id="KW-1185">Reference proteome</keyword>
<protein>
    <submittedName>
        <fullName evidence="3">Doublecortin domain-containing protein</fullName>
    </submittedName>
</protein>
<evidence type="ECO:0000313" key="3">
    <source>
        <dbReference type="WBParaSite" id="PTRK_0000970300.1"/>
    </source>
</evidence>
<dbReference type="AlphaFoldDB" id="A0A0N4ZMD4"/>
<feature type="compositionally biased region" description="Polar residues" evidence="1">
    <location>
        <begin position="206"/>
        <end position="216"/>
    </location>
</feature>
<evidence type="ECO:0000256" key="1">
    <source>
        <dbReference type="SAM" id="MobiDB-lite"/>
    </source>
</evidence>
<organism evidence="2 3">
    <name type="scientific">Parastrongyloides trichosuri</name>
    <name type="common">Possum-specific nematode worm</name>
    <dbReference type="NCBI Taxonomy" id="131310"/>
    <lineage>
        <taxon>Eukaryota</taxon>
        <taxon>Metazoa</taxon>
        <taxon>Ecdysozoa</taxon>
        <taxon>Nematoda</taxon>
        <taxon>Chromadorea</taxon>
        <taxon>Rhabditida</taxon>
        <taxon>Tylenchina</taxon>
        <taxon>Panagrolaimomorpha</taxon>
        <taxon>Strongyloidoidea</taxon>
        <taxon>Strongyloididae</taxon>
        <taxon>Parastrongyloides</taxon>
    </lineage>
</organism>
<feature type="compositionally biased region" description="Basic residues" evidence="1">
    <location>
        <begin position="180"/>
        <end position="190"/>
    </location>
</feature>
<feature type="compositionally biased region" description="Basic and acidic residues" evidence="1">
    <location>
        <begin position="261"/>
        <end position="278"/>
    </location>
</feature>
<feature type="region of interest" description="Disordered" evidence="1">
    <location>
        <begin position="148"/>
        <end position="218"/>
    </location>
</feature>
<name>A0A0N4ZMD4_PARTI</name>
<reference evidence="3" key="1">
    <citation type="submission" date="2017-02" db="UniProtKB">
        <authorList>
            <consortium name="WormBaseParasite"/>
        </authorList>
    </citation>
    <scope>IDENTIFICATION</scope>
</reference>
<dbReference type="Proteomes" id="UP000038045">
    <property type="component" value="Unplaced"/>
</dbReference>
<sequence length="306" mass="35186">MTENGRLIYWLGSFLFKGPEFKKVVEDPLQNDYSNNNKEIYKRNGALKQNWIYSINKTPVYINTGVESLAKLIFLFPDEFQDYCDLHLFSINKKEAILLQCNRYFPLKSEKLHFSMENFKRQSIGAKFFGWKISLSYLKRIPTITPGIREGKVSGNSRKKKDKHISGYSETDSKEYTRGSSKKARNKYAKNIKSMDSQRPMKNKSETPVSASNASTTKEDSSVDAYCKWLIKESSNRTEQLEKNQGGTIEQRPGYDDLDELLEKVDSYKKTKEDKGNVTEESSASVHKNTESKNNSDKLNKTPPSK</sequence>